<dbReference type="EMBL" id="BAAAEU010000024">
    <property type="protein sequence ID" value="GAA0720988.1"/>
    <property type="molecule type" value="Genomic_DNA"/>
</dbReference>
<evidence type="ECO:0000313" key="1">
    <source>
        <dbReference type="EMBL" id="GAA0720988.1"/>
    </source>
</evidence>
<dbReference type="Proteomes" id="UP001501523">
    <property type="component" value="Unassembled WGS sequence"/>
</dbReference>
<comment type="caution">
    <text evidence="1">The sequence shown here is derived from an EMBL/GenBank/DDBJ whole genome shotgun (WGS) entry which is preliminary data.</text>
</comment>
<reference evidence="2" key="1">
    <citation type="journal article" date="2019" name="Int. J. Syst. Evol. Microbiol.">
        <title>The Global Catalogue of Microorganisms (GCM) 10K type strain sequencing project: providing services to taxonomists for standard genome sequencing and annotation.</title>
        <authorList>
            <consortium name="The Broad Institute Genomics Platform"/>
            <consortium name="The Broad Institute Genome Sequencing Center for Infectious Disease"/>
            <person name="Wu L."/>
            <person name="Ma J."/>
        </authorList>
    </citation>
    <scope>NUCLEOTIDE SEQUENCE [LARGE SCALE GENOMIC DNA]</scope>
    <source>
        <strain evidence="2">JCM 15421</strain>
    </source>
</reference>
<organism evidence="1 2">
    <name type="scientific">Dokdonella soli</name>
    <dbReference type="NCBI Taxonomy" id="529810"/>
    <lineage>
        <taxon>Bacteria</taxon>
        <taxon>Pseudomonadati</taxon>
        <taxon>Pseudomonadota</taxon>
        <taxon>Gammaproteobacteria</taxon>
        <taxon>Lysobacterales</taxon>
        <taxon>Rhodanobacteraceae</taxon>
        <taxon>Dokdonella</taxon>
    </lineage>
</organism>
<keyword evidence="2" id="KW-1185">Reference proteome</keyword>
<name>A0ABN1ITT9_9GAMM</name>
<gene>
    <name evidence="1" type="ORF">GCM10009105_30930</name>
</gene>
<evidence type="ECO:0000313" key="2">
    <source>
        <dbReference type="Proteomes" id="UP001501523"/>
    </source>
</evidence>
<proteinExistence type="predicted"/>
<accession>A0ABN1ITT9</accession>
<sequence length="54" mass="5805">MMSRMGAETSCRTAVITSGTPLAAWAALVSNNRATMPDAMGIRLTLDIRNPPVW</sequence>
<protein>
    <submittedName>
        <fullName evidence="1">Uncharacterized protein</fullName>
    </submittedName>
</protein>